<evidence type="ECO:0000313" key="2">
    <source>
        <dbReference type="Proteomes" id="UP000023152"/>
    </source>
</evidence>
<comment type="caution">
    <text evidence="1">The sequence shown here is derived from an EMBL/GenBank/DDBJ whole genome shotgun (WGS) entry which is preliminary data.</text>
</comment>
<accession>X6MMV3</accession>
<organism evidence="1 2">
    <name type="scientific">Reticulomyxa filosa</name>
    <dbReference type="NCBI Taxonomy" id="46433"/>
    <lineage>
        <taxon>Eukaryota</taxon>
        <taxon>Sar</taxon>
        <taxon>Rhizaria</taxon>
        <taxon>Retaria</taxon>
        <taxon>Foraminifera</taxon>
        <taxon>Monothalamids</taxon>
        <taxon>Reticulomyxidae</taxon>
        <taxon>Reticulomyxa</taxon>
    </lineage>
</organism>
<proteinExistence type="predicted"/>
<protein>
    <submittedName>
        <fullName evidence="1">Uncharacterized protein</fullName>
    </submittedName>
</protein>
<evidence type="ECO:0000313" key="1">
    <source>
        <dbReference type="EMBL" id="ETO15199.1"/>
    </source>
</evidence>
<keyword evidence="2" id="KW-1185">Reference proteome</keyword>
<sequence length="473" mass="54977">MPTNGKIIYKNYCVTLINKFNILIFSNTHVMVLCQCTSFVYGKIALRKYFFCYICKFMHRNYRLALGYTEPLPIDYIELDICVFITPSQKKVLVKHVSYDSPITMLVSKTMKRAGISTDNCKHTTMHTVQMSSDKDSVLFTQCEKNKPISDFIKDGIPLFILSVDKNNEKDTFKSKRTAFWIIEKGRSQTEIEIYQAKWKNEQNEKISLAAFQNGTISGWRLIPDRHPYVIIRGQRLGNVHYAQLTENEVVFIDWTHEVEQPWVCIRGYENLAPDLKSEYMYYVLNRSLMMIRLAAAVKRLALIPLAEGLNDDYRDLESWEAEQLLLTNVINQMEKDGVFTRNHTSDIPDLSLNIKWTKSLIKFIATYLSPSSLLCNTFWNTKSMKNLFECAAICSEKKSIKDFFELEDIWQEMVNPIIRDQLESQLIYLLSNHTQRILGDITKTLLNLLQTAATTSTVFFIFLLNLKKSEHV</sequence>
<reference evidence="1 2" key="1">
    <citation type="journal article" date="2013" name="Curr. Biol.">
        <title>The Genome of the Foraminiferan Reticulomyxa filosa.</title>
        <authorList>
            <person name="Glockner G."/>
            <person name="Hulsmann N."/>
            <person name="Schleicher M."/>
            <person name="Noegel A.A."/>
            <person name="Eichinger L."/>
            <person name="Gallinger C."/>
            <person name="Pawlowski J."/>
            <person name="Sierra R."/>
            <person name="Euteneuer U."/>
            <person name="Pillet L."/>
            <person name="Moustafa A."/>
            <person name="Platzer M."/>
            <person name="Groth M."/>
            <person name="Szafranski K."/>
            <person name="Schliwa M."/>
        </authorList>
    </citation>
    <scope>NUCLEOTIDE SEQUENCE [LARGE SCALE GENOMIC DNA]</scope>
</reference>
<dbReference type="AlphaFoldDB" id="X6MMV3"/>
<gene>
    <name evidence="1" type="ORF">RFI_22165</name>
</gene>
<dbReference type="EMBL" id="ASPP01019391">
    <property type="protein sequence ID" value="ETO15199.1"/>
    <property type="molecule type" value="Genomic_DNA"/>
</dbReference>
<dbReference type="Proteomes" id="UP000023152">
    <property type="component" value="Unassembled WGS sequence"/>
</dbReference>
<name>X6MMV3_RETFI</name>